<dbReference type="Proteomes" id="UP000575469">
    <property type="component" value="Unassembled WGS sequence"/>
</dbReference>
<accession>A0A848NQ06</accession>
<dbReference type="AlphaFoldDB" id="A0A848NQ06"/>
<reference evidence="1 2" key="1">
    <citation type="submission" date="2020-04" db="EMBL/GenBank/DDBJ databases">
        <title>Ralstonia insidiosa genome sequencing and assembly.</title>
        <authorList>
            <person name="Martins R.C.R."/>
            <person name="Perdigao-Neto L.V."/>
            <person name="Levin A.S.S."/>
            <person name="Costa S.F."/>
        </authorList>
    </citation>
    <scope>NUCLEOTIDE SEQUENCE [LARGE SCALE GENOMIC DNA]</scope>
    <source>
        <strain evidence="1 2">5047</strain>
    </source>
</reference>
<organism evidence="1 2">
    <name type="scientific">Ralstonia insidiosa</name>
    <dbReference type="NCBI Taxonomy" id="190721"/>
    <lineage>
        <taxon>Bacteria</taxon>
        <taxon>Pseudomonadati</taxon>
        <taxon>Pseudomonadota</taxon>
        <taxon>Betaproteobacteria</taxon>
        <taxon>Burkholderiales</taxon>
        <taxon>Burkholderiaceae</taxon>
        <taxon>Ralstonia</taxon>
    </lineage>
</organism>
<evidence type="ECO:0000313" key="1">
    <source>
        <dbReference type="EMBL" id="NMV37202.1"/>
    </source>
</evidence>
<protein>
    <submittedName>
        <fullName evidence="1">Uncharacterized protein</fullName>
    </submittedName>
</protein>
<sequence length="151" mass="16428">MAKVVEVKLVDQAAHAPQDFARLHLAVVPVRDAHDVDAAMLTAAHNALLLHLIATESVKTFQHNRINAAGHGISKQPRAAGTGLYVGRARNALVGMHRDHRPAERIRFLTADALLIDDRGLALLVSAVAKVDCCPCHGVLRFGLIARRLRY</sequence>
<gene>
    <name evidence="1" type="ORF">HGR00_04710</name>
</gene>
<name>A0A848NQ06_9RALS</name>
<proteinExistence type="predicted"/>
<evidence type="ECO:0000313" key="2">
    <source>
        <dbReference type="Proteomes" id="UP000575469"/>
    </source>
</evidence>
<dbReference type="EMBL" id="JABBZM010000003">
    <property type="protein sequence ID" value="NMV37202.1"/>
    <property type="molecule type" value="Genomic_DNA"/>
</dbReference>
<comment type="caution">
    <text evidence="1">The sequence shown here is derived from an EMBL/GenBank/DDBJ whole genome shotgun (WGS) entry which is preliminary data.</text>
</comment>